<dbReference type="Pfam" id="PF00291">
    <property type="entry name" value="PALP"/>
    <property type="match status" value="1"/>
</dbReference>
<feature type="active site" description="Nucleophile" evidence="4">
    <location>
        <position position="77"/>
    </location>
</feature>
<evidence type="ECO:0000256" key="3">
    <source>
        <dbReference type="ARBA" id="ARBA00022898"/>
    </source>
</evidence>
<dbReference type="PIRSF" id="PIRSF006278">
    <property type="entry name" value="ACCD_DCysDesulf"/>
    <property type="match status" value="1"/>
</dbReference>
<dbReference type="Gene3D" id="3.40.50.1100">
    <property type="match status" value="2"/>
</dbReference>
<dbReference type="GO" id="GO:0019148">
    <property type="term" value="F:D-cysteine desulfhydrase activity"/>
    <property type="evidence" value="ECO:0007669"/>
    <property type="project" value="TreeGrafter"/>
</dbReference>
<dbReference type="PANTHER" id="PTHR43780">
    <property type="entry name" value="1-AMINOCYCLOPROPANE-1-CARBOXYLATE DEAMINASE-RELATED"/>
    <property type="match status" value="1"/>
</dbReference>
<dbReference type="PANTHER" id="PTHR43780:SF2">
    <property type="entry name" value="1-AMINOCYCLOPROPANE-1-CARBOXYLATE DEAMINASE-RELATED"/>
    <property type="match status" value="1"/>
</dbReference>
<dbReference type="SUPFAM" id="SSF53686">
    <property type="entry name" value="Tryptophan synthase beta subunit-like PLP-dependent enzymes"/>
    <property type="match status" value="1"/>
</dbReference>
<keyword evidence="3 5" id="KW-0663">Pyridoxal phosphate</keyword>
<protein>
    <submittedName>
        <fullName evidence="7">Pyridoxal-phosphate dependent enzyme</fullName>
    </submittedName>
</protein>
<evidence type="ECO:0000256" key="5">
    <source>
        <dbReference type="PIRSR" id="PIRSR006278-2"/>
    </source>
</evidence>
<dbReference type="InterPro" id="IPR001926">
    <property type="entry name" value="TrpB-like_PALP"/>
</dbReference>
<evidence type="ECO:0000256" key="1">
    <source>
        <dbReference type="ARBA" id="ARBA00001933"/>
    </source>
</evidence>
<sequence>MYNLPPALADVLTLPSPLESMTLDGSLARIWCKRDDLIHPIISGNKWRKLSQTITALGHRRVTQDSVHLISFGGGHSNHLHALAYTCFVLGYEFTAIVRGHYTGNETPCLQDLAAWSSHIIYTDKSQYKRYTDPSHPEHQASIQALQTSHPNAIILPEGGYSVDALAGSAMCMTEIATQLPQAYDQYSAVPQKVLVVSPVATGATLAGLVAAKYCDVLGIAVLKGQGYLEDNVSELLCDEHYDRDNTWWINHDYVTRGYAKSSPVLDGFITSWNAANPTLLVESCYSGKALWGLSELVKSGHLKHYTDIVFLHTGGLQATRNLSTNSIDKK</sequence>
<evidence type="ECO:0000313" key="7">
    <source>
        <dbReference type="EMBL" id="MCP3427920.1"/>
    </source>
</evidence>
<dbReference type="InterPro" id="IPR036052">
    <property type="entry name" value="TrpB-like_PALP_sf"/>
</dbReference>
<reference evidence="7" key="1">
    <citation type="submission" date="2022-07" db="EMBL/GenBank/DDBJ databases">
        <title>Characterization of the Novel Bacterium Alteromonas immobilis LMIT006 and Alteromonas gregis LMIT007.</title>
        <authorList>
            <person name="Lin X."/>
        </authorList>
    </citation>
    <scope>NUCLEOTIDE SEQUENCE</scope>
    <source>
        <strain evidence="7">LMIT007</strain>
    </source>
</reference>
<dbReference type="InterPro" id="IPR027278">
    <property type="entry name" value="ACCD_DCysDesulf"/>
</dbReference>
<accession>A0AA41WXL5</accession>
<comment type="caution">
    <text evidence="7">The sequence shown here is derived from an EMBL/GenBank/DDBJ whole genome shotgun (WGS) entry which is preliminary data.</text>
</comment>
<comment type="similarity">
    <text evidence="2">Belongs to the ACC deaminase/D-cysteine desulfhydrase family.</text>
</comment>
<evidence type="ECO:0000256" key="2">
    <source>
        <dbReference type="ARBA" id="ARBA00008639"/>
    </source>
</evidence>
<organism evidence="7 8">
    <name type="scientific">Opacimonas viscosa</name>
    <dbReference type="NCBI Taxonomy" id="2961944"/>
    <lineage>
        <taxon>Bacteria</taxon>
        <taxon>Pseudomonadati</taxon>
        <taxon>Pseudomonadota</taxon>
        <taxon>Gammaproteobacteria</taxon>
        <taxon>Alteromonadales</taxon>
        <taxon>Alteromonadaceae</taxon>
        <taxon>Opacimonas</taxon>
    </lineage>
</organism>
<evidence type="ECO:0000313" key="8">
    <source>
        <dbReference type="Proteomes" id="UP001165413"/>
    </source>
</evidence>
<keyword evidence="8" id="KW-1185">Reference proteome</keyword>
<feature type="modified residue" description="N6-(pyridoxal phosphate)lysine" evidence="5">
    <location>
        <position position="46"/>
    </location>
</feature>
<dbReference type="EMBL" id="JANATA010000003">
    <property type="protein sequence ID" value="MCP3427920.1"/>
    <property type="molecule type" value="Genomic_DNA"/>
</dbReference>
<evidence type="ECO:0000256" key="4">
    <source>
        <dbReference type="PIRSR" id="PIRSR006278-1"/>
    </source>
</evidence>
<evidence type="ECO:0000259" key="6">
    <source>
        <dbReference type="Pfam" id="PF00291"/>
    </source>
</evidence>
<dbReference type="Proteomes" id="UP001165413">
    <property type="component" value="Unassembled WGS sequence"/>
</dbReference>
<feature type="domain" description="Tryptophan synthase beta chain-like PALP" evidence="6">
    <location>
        <begin position="28"/>
        <end position="212"/>
    </location>
</feature>
<dbReference type="RefSeq" id="WP_254098754.1">
    <property type="nucleotide sequence ID" value="NZ_JANATA010000003.1"/>
</dbReference>
<proteinExistence type="inferred from homology"/>
<comment type="cofactor">
    <cofactor evidence="1">
        <name>pyridoxal 5'-phosphate</name>
        <dbReference type="ChEBI" id="CHEBI:597326"/>
    </cofactor>
</comment>
<name>A0AA41WXL5_9ALTE</name>
<gene>
    <name evidence="7" type="ORF">NLF92_03050</name>
</gene>
<dbReference type="AlphaFoldDB" id="A0AA41WXL5"/>